<dbReference type="InterPro" id="IPR048344">
    <property type="entry name" value="Zw10_middle"/>
</dbReference>
<proteinExistence type="predicted"/>
<dbReference type="GeneID" id="27686659"/>
<dbReference type="GO" id="GO:1990423">
    <property type="term" value="C:RZZ complex"/>
    <property type="evidence" value="ECO:0007669"/>
    <property type="project" value="TreeGrafter"/>
</dbReference>
<dbReference type="PANTHER" id="PTHR12205:SF0">
    <property type="entry name" value="CENTROMERE_KINETOCHORE PROTEIN ZW10 HOMOLOG"/>
    <property type="match status" value="1"/>
</dbReference>
<dbReference type="GO" id="GO:0007094">
    <property type="term" value="P:mitotic spindle assembly checkpoint signaling"/>
    <property type="evidence" value="ECO:0007669"/>
    <property type="project" value="TreeGrafter"/>
</dbReference>
<gene>
    <name evidence="5" type="ORF">SPPG_03118</name>
</gene>
<dbReference type="GO" id="GO:0006888">
    <property type="term" value="P:endoplasmic reticulum to Golgi vesicle-mediated transport"/>
    <property type="evidence" value="ECO:0007669"/>
    <property type="project" value="TreeGrafter"/>
</dbReference>
<feature type="domain" description="Centromere/kinetochore protein zw10 middle" evidence="2">
    <location>
        <begin position="213"/>
        <end position="400"/>
    </location>
</feature>
<evidence type="ECO:0000259" key="3">
    <source>
        <dbReference type="Pfam" id="PF20666"/>
    </source>
</evidence>
<dbReference type="RefSeq" id="XP_016609347.1">
    <property type="nucleotide sequence ID" value="XM_016751400.1"/>
</dbReference>
<dbReference type="OMA" id="DWIEHIN"/>
<feature type="coiled-coil region" evidence="1">
    <location>
        <begin position="149"/>
        <end position="176"/>
    </location>
</feature>
<dbReference type="OrthoDB" id="534815at2759"/>
<evidence type="ECO:0000313" key="6">
    <source>
        <dbReference type="Proteomes" id="UP000053201"/>
    </source>
</evidence>
<dbReference type="eggNOG" id="KOG2163">
    <property type="taxonomic scope" value="Eukaryota"/>
</dbReference>
<reference evidence="5 6" key="1">
    <citation type="submission" date="2009-08" db="EMBL/GenBank/DDBJ databases">
        <title>The Genome Sequence of Spizellomyces punctatus strain DAOM BR117.</title>
        <authorList>
            <consortium name="The Broad Institute Genome Sequencing Platform"/>
            <person name="Russ C."/>
            <person name="Cuomo C."/>
            <person name="Shea T."/>
            <person name="Young S.K."/>
            <person name="Zeng Q."/>
            <person name="Koehrsen M."/>
            <person name="Haas B."/>
            <person name="Borodovsky M."/>
            <person name="Guigo R."/>
            <person name="Alvarado L."/>
            <person name="Berlin A."/>
            <person name="Bochicchio J."/>
            <person name="Borenstein D."/>
            <person name="Chapman S."/>
            <person name="Chen Z."/>
            <person name="Engels R."/>
            <person name="Freedman E."/>
            <person name="Gellesch M."/>
            <person name="Goldberg J."/>
            <person name="Griggs A."/>
            <person name="Gujja S."/>
            <person name="Heiman D."/>
            <person name="Hepburn T."/>
            <person name="Howarth C."/>
            <person name="Jen D."/>
            <person name="Larson L."/>
            <person name="Lewis B."/>
            <person name="Mehta T."/>
            <person name="Park D."/>
            <person name="Pearson M."/>
            <person name="Roberts A."/>
            <person name="Saif S."/>
            <person name="Shenoy N."/>
            <person name="Sisk P."/>
            <person name="Stolte C."/>
            <person name="Sykes S."/>
            <person name="Thomson T."/>
            <person name="Walk T."/>
            <person name="White J."/>
            <person name="Yandava C."/>
            <person name="Burger G."/>
            <person name="Gray M.W."/>
            <person name="Holland P.W.H."/>
            <person name="King N."/>
            <person name="Lang F.B.F."/>
            <person name="Roger A.J."/>
            <person name="Ruiz-Trillo I."/>
            <person name="Lander E."/>
            <person name="Nusbaum C."/>
        </authorList>
    </citation>
    <scope>NUCLEOTIDE SEQUENCE [LARGE SCALE GENOMIC DNA]</scope>
    <source>
        <strain evidence="5 6">DAOM BR117</strain>
    </source>
</reference>
<evidence type="ECO:0000259" key="4">
    <source>
        <dbReference type="Pfam" id="PF22766"/>
    </source>
</evidence>
<evidence type="ECO:0000256" key="1">
    <source>
        <dbReference type="SAM" id="Coils"/>
    </source>
</evidence>
<accession>A0A0L0HJU3</accession>
<keyword evidence="6" id="KW-1185">Reference proteome</keyword>
<name>A0A0L0HJU3_SPIPD</name>
<dbReference type="Pfam" id="PF20665">
    <property type="entry name" value="Zw10_middle"/>
    <property type="match status" value="1"/>
</dbReference>
<dbReference type="Proteomes" id="UP000053201">
    <property type="component" value="Unassembled WGS sequence"/>
</dbReference>
<dbReference type="InterPro" id="IPR046362">
    <property type="entry name" value="Zw10/DSL1_C_sf"/>
</dbReference>
<dbReference type="InParanoid" id="A0A0L0HJU3"/>
<dbReference type="GO" id="GO:0005737">
    <property type="term" value="C:cytoplasm"/>
    <property type="evidence" value="ECO:0007669"/>
    <property type="project" value="GOC"/>
</dbReference>
<dbReference type="Gene3D" id="1.10.357.150">
    <property type="match status" value="1"/>
</dbReference>
<dbReference type="InterPro" id="IPR055148">
    <property type="entry name" value="ZW10_C_2"/>
</dbReference>
<keyword evidence="1" id="KW-0175">Coiled coil</keyword>
<evidence type="ECO:0000313" key="5">
    <source>
        <dbReference type="EMBL" id="KND01308.1"/>
    </source>
</evidence>
<dbReference type="STRING" id="645134.A0A0L0HJU3"/>
<dbReference type="VEuPathDB" id="FungiDB:SPPG_03118"/>
<dbReference type="InterPro" id="IPR048343">
    <property type="entry name" value="ZW10_C"/>
</dbReference>
<dbReference type="EMBL" id="KQ257454">
    <property type="protein sequence ID" value="KND01308.1"/>
    <property type="molecule type" value="Genomic_DNA"/>
</dbReference>
<feature type="domain" description="ZW10 C-terminal helical" evidence="4">
    <location>
        <begin position="605"/>
        <end position="703"/>
    </location>
</feature>
<feature type="domain" description="Centromere/kinetochore protein zw10 C-terminal" evidence="3">
    <location>
        <begin position="454"/>
        <end position="582"/>
    </location>
</feature>
<dbReference type="Pfam" id="PF20666">
    <property type="entry name" value="ZW10_C"/>
    <property type="match status" value="1"/>
</dbReference>
<organism evidence="5 6">
    <name type="scientific">Spizellomyces punctatus (strain DAOM BR117)</name>
    <dbReference type="NCBI Taxonomy" id="645134"/>
    <lineage>
        <taxon>Eukaryota</taxon>
        <taxon>Fungi</taxon>
        <taxon>Fungi incertae sedis</taxon>
        <taxon>Chytridiomycota</taxon>
        <taxon>Chytridiomycota incertae sedis</taxon>
        <taxon>Chytridiomycetes</taxon>
        <taxon>Spizellomycetales</taxon>
        <taxon>Spizellomycetaceae</taxon>
        <taxon>Spizellomyces</taxon>
    </lineage>
</organism>
<dbReference type="AlphaFoldDB" id="A0A0L0HJU3"/>
<sequence length="741" mass="83749">MLAASEIPSHYGRRQESSLSRLLSGKLDAPLEEQLETLKSNVFLTIISYYKDFVNSYQYRFDLRDEIAALAEQIEASPKGTTAVANRERDLKLKTVSLLEAITKLHVELQGFDQLVETGEMITAADSVMEMGFLIERLVSLKDDADCPLEVLNALKKEVTSKRAHLQQRLEELFSAAYVFISHNDYSELKVTSRLLATIARTYFDSPINHEDVKLAMVKMNSLEGAMRRLSRRITATLAMPIMRDPSLELTLNRTKIASTIRYGPSSGVVKTEARQTEEYLPMVFDKLLKLAQLLKETVFSGSSSDGACDPIQIFADSWSPELASKVLSECLMPSIPEDPDALGKYHELVIEIRGFDENMKKLGMFRKDQNDLLDFTVRVNQHYAQKRRADLLMLVRDILQSDDQNTVEVPGELERGDIFTVTSETKAGKEMDETKAAAKIGGKDGLEMAEARFKLPTCHVSKQAQALVELAHQTLESVATADDSSKIEAFYCARDIFDCYRAVIPVHHADSLENIPGRTMLFYNDCEYICFHLLAMGYKYSTLLPYPLKQMGTFLDMVPSYRKLGEGYFRNQLRKQRDDLLARLAEAGGFGSLSDDMRCEQVEKAIKAALYHLNGLVKAWKPIMPLEIYLKSMGILVDVIISAILNDVAERSTWTKQEGHQLRYLMSLIDKTEAHFHRVSGVGKNKEIERAPIPKYSNLWEVYRDITDMLEAASPEAVLERIRNTLETVGGKDNNQGRLR</sequence>
<dbReference type="PANTHER" id="PTHR12205">
    <property type="entry name" value="CENTROMERE/KINETOCHORE PROTEIN ZW10"/>
    <property type="match status" value="1"/>
</dbReference>
<evidence type="ECO:0000259" key="2">
    <source>
        <dbReference type="Pfam" id="PF20665"/>
    </source>
</evidence>
<protein>
    <submittedName>
        <fullName evidence="5">Uncharacterized protein</fullName>
    </submittedName>
</protein>
<dbReference type="Pfam" id="PF22766">
    <property type="entry name" value="ZW10_C2"/>
    <property type="match status" value="1"/>
</dbReference>